<dbReference type="Pfam" id="PF14559">
    <property type="entry name" value="TPR_19"/>
    <property type="match status" value="3"/>
</dbReference>
<proteinExistence type="predicted"/>
<dbReference type="InterPro" id="IPR019734">
    <property type="entry name" value="TPR_rpt"/>
</dbReference>
<evidence type="ECO:0000256" key="2">
    <source>
        <dbReference type="ARBA" id="ARBA00022803"/>
    </source>
</evidence>
<dbReference type="SUPFAM" id="SSF48452">
    <property type="entry name" value="TPR-like"/>
    <property type="match status" value="2"/>
</dbReference>
<evidence type="ECO:0008006" key="5">
    <source>
        <dbReference type="Google" id="ProtNLM"/>
    </source>
</evidence>
<accession>A0ABQ5Q8U6</accession>
<dbReference type="EMBL" id="BSDD01000003">
    <property type="protein sequence ID" value="GLH70484.1"/>
    <property type="molecule type" value="Genomic_DNA"/>
</dbReference>
<gene>
    <name evidence="3" type="ORF">GETHPA_20170</name>
</gene>
<evidence type="ECO:0000313" key="3">
    <source>
        <dbReference type="EMBL" id="GLH70484.1"/>
    </source>
</evidence>
<reference evidence="3 4" key="1">
    <citation type="journal article" date="2023" name="Antonie Van Leeuwenhoek">
        <title>Mesoterricola silvestris gen. nov., sp. nov., Mesoterricola sediminis sp. nov., Geothrix oryzae sp. nov., Geothrix edaphica sp. nov., Geothrix rubra sp. nov., and Geothrix limicola sp. nov., six novel members of Acidobacteriota isolated from soils.</title>
        <authorList>
            <person name="Itoh H."/>
            <person name="Sugisawa Y."/>
            <person name="Mise K."/>
            <person name="Xu Z."/>
            <person name="Kuniyasu M."/>
            <person name="Ushijima N."/>
            <person name="Kawano K."/>
            <person name="Kobayashi E."/>
            <person name="Shiratori Y."/>
            <person name="Masuda Y."/>
            <person name="Senoo K."/>
        </authorList>
    </citation>
    <scope>NUCLEOTIDE SEQUENCE [LARGE SCALE GENOMIC DNA]</scope>
    <source>
        <strain evidence="3 4">Red803</strain>
    </source>
</reference>
<dbReference type="Gene3D" id="1.25.40.10">
    <property type="entry name" value="Tetratricopeptide repeat domain"/>
    <property type="match status" value="2"/>
</dbReference>
<dbReference type="PANTHER" id="PTHR45586">
    <property type="entry name" value="TPR REPEAT-CONTAINING PROTEIN PA4667"/>
    <property type="match status" value="1"/>
</dbReference>
<dbReference type="SMART" id="SM00028">
    <property type="entry name" value="TPR"/>
    <property type="match status" value="5"/>
</dbReference>
<dbReference type="Proteomes" id="UP001165089">
    <property type="component" value="Unassembled WGS sequence"/>
</dbReference>
<dbReference type="RefSeq" id="WP_285725311.1">
    <property type="nucleotide sequence ID" value="NZ_BSDD01000003.1"/>
</dbReference>
<dbReference type="InterPro" id="IPR051012">
    <property type="entry name" value="CellSynth/LPSAsmb/PSIAsmb"/>
</dbReference>
<sequence>MVSETPGSYCQNCLTWNTGDRETCRKCGTRLLILAGDQTWEDEPEEAEEGEDLEEHLLERITALEETLRRVETYLETVSDQLGKLERSEVMLRNGLMALVQEMEQNRQLDAHSFSERWEHLVEDNLHLIGARELFTRYRARILPIARPKSMSQLKRALLETTALLESGSLPEAAQRLGQVLPLDPKNYELIFTVASLHEAAQNFEEAEVLARRAVGLSPRHFEAWMLLAKLLQELPEHADQAIEALHQAADIRPEDPEPRMMLAELLLDQEDLQGALEAAQEAVNRRKDGETLLLLGQVHLSRGDGAQAVPALKDASAFLPGDLHVREALAEAYLLLEERAKAFAILQELLNQNPGDPQLLLLLDAEDHLQLREARDGKPATHHLLDEAEDLLDADQPEAAEALLKRVRRKGRSQRSEWLELRLAFGRDPEKQMKAALDFACSDRHPRLCFLALRLALEHLMERKREVEIARALDAFLTRHPKSSGAWEAALMRQAYRLMNGQATEQDLVEVQRLHAHPLPGLEPRARTLLGQYLLALKHHQAVLDLLDPILEREPTLVNHFQLGAALAGLGEREEARALLQAGLDADPGDLNEGQAKGVQGQIRTLLEELEAEAPRA</sequence>
<comment type="caution">
    <text evidence="3">The sequence shown here is derived from an EMBL/GenBank/DDBJ whole genome shotgun (WGS) entry which is preliminary data.</text>
</comment>
<keyword evidence="1" id="KW-0677">Repeat</keyword>
<dbReference type="InterPro" id="IPR011990">
    <property type="entry name" value="TPR-like_helical_dom_sf"/>
</dbReference>
<evidence type="ECO:0000313" key="4">
    <source>
        <dbReference type="Proteomes" id="UP001165089"/>
    </source>
</evidence>
<name>A0ABQ5Q8U6_9BACT</name>
<keyword evidence="2" id="KW-0802">TPR repeat</keyword>
<organism evidence="3 4">
    <name type="scientific">Geothrix rubra</name>
    <dbReference type="NCBI Taxonomy" id="2927977"/>
    <lineage>
        <taxon>Bacteria</taxon>
        <taxon>Pseudomonadati</taxon>
        <taxon>Acidobacteriota</taxon>
        <taxon>Holophagae</taxon>
        <taxon>Holophagales</taxon>
        <taxon>Holophagaceae</taxon>
        <taxon>Geothrix</taxon>
    </lineage>
</organism>
<dbReference type="PANTHER" id="PTHR45586:SF1">
    <property type="entry name" value="LIPOPOLYSACCHARIDE ASSEMBLY PROTEIN B"/>
    <property type="match status" value="1"/>
</dbReference>
<keyword evidence="4" id="KW-1185">Reference proteome</keyword>
<evidence type="ECO:0000256" key="1">
    <source>
        <dbReference type="ARBA" id="ARBA00022737"/>
    </source>
</evidence>
<protein>
    <recommendedName>
        <fullName evidence="5">Tetratricopeptide repeat protein</fullName>
    </recommendedName>
</protein>